<gene>
    <name evidence="2" type="ORF">Vretifemale_6262</name>
</gene>
<keyword evidence="1" id="KW-0812">Transmembrane</keyword>
<keyword evidence="1" id="KW-0472">Membrane</keyword>
<evidence type="ECO:0000313" key="2">
    <source>
        <dbReference type="EMBL" id="GIL76791.1"/>
    </source>
</evidence>
<name>A0A8J4FIQ2_9CHLO</name>
<dbReference type="Proteomes" id="UP000747110">
    <property type="component" value="Unassembled WGS sequence"/>
</dbReference>
<evidence type="ECO:0000256" key="1">
    <source>
        <dbReference type="SAM" id="Phobius"/>
    </source>
</evidence>
<protein>
    <submittedName>
        <fullName evidence="2">Uncharacterized protein</fullName>
    </submittedName>
</protein>
<dbReference type="EMBL" id="BNCP01000009">
    <property type="protein sequence ID" value="GIL76791.1"/>
    <property type="molecule type" value="Genomic_DNA"/>
</dbReference>
<dbReference type="AlphaFoldDB" id="A0A8J4FIQ2"/>
<sequence length="110" mass="12152">MFRVSTDLYVIVCMCVYVGGGVSNAYLATREQSRCVVPDGLMACRCADIANGNGHTTSSNKYRTAMMTQMGFDGSSYEYDVQRNAFLAAAFSMLDLYGGLVRRDSTYVRH</sequence>
<reference evidence="2" key="1">
    <citation type="journal article" date="2021" name="Proc. Natl. Acad. Sci. U.S.A.">
        <title>Three genomes in the algal genus Volvox reveal the fate of a haploid sex-determining region after a transition to homothallism.</title>
        <authorList>
            <person name="Yamamoto K."/>
            <person name="Hamaji T."/>
            <person name="Kawai-Toyooka H."/>
            <person name="Matsuzaki R."/>
            <person name="Takahashi F."/>
            <person name="Nishimura Y."/>
            <person name="Kawachi M."/>
            <person name="Noguchi H."/>
            <person name="Minakuchi Y."/>
            <person name="Umen J.G."/>
            <person name="Toyoda A."/>
            <person name="Nozaki H."/>
        </authorList>
    </citation>
    <scope>NUCLEOTIDE SEQUENCE</scope>
    <source>
        <strain evidence="2">NIES-3786</strain>
    </source>
</reference>
<keyword evidence="1" id="KW-1133">Transmembrane helix</keyword>
<keyword evidence="3" id="KW-1185">Reference proteome</keyword>
<proteinExistence type="predicted"/>
<feature type="transmembrane region" description="Helical" evidence="1">
    <location>
        <begin position="6"/>
        <end position="27"/>
    </location>
</feature>
<evidence type="ECO:0000313" key="3">
    <source>
        <dbReference type="Proteomes" id="UP000747110"/>
    </source>
</evidence>
<accession>A0A8J4FIQ2</accession>
<comment type="caution">
    <text evidence="2">The sequence shown here is derived from an EMBL/GenBank/DDBJ whole genome shotgun (WGS) entry which is preliminary data.</text>
</comment>
<organism evidence="2 3">
    <name type="scientific">Volvox reticuliferus</name>
    <dbReference type="NCBI Taxonomy" id="1737510"/>
    <lineage>
        <taxon>Eukaryota</taxon>
        <taxon>Viridiplantae</taxon>
        <taxon>Chlorophyta</taxon>
        <taxon>core chlorophytes</taxon>
        <taxon>Chlorophyceae</taxon>
        <taxon>CS clade</taxon>
        <taxon>Chlamydomonadales</taxon>
        <taxon>Volvocaceae</taxon>
        <taxon>Volvox</taxon>
    </lineage>
</organism>